<dbReference type="Proteomes" id="UP001652626">
    <property type="component" value="Chromosome 9"/>
</dbReference>
<proteinExistence type="predicted"/>
<evidence type="ECO:0000256" key="1">
    <source>
        <dbReference type="ARBA" id="ARBA00004651"/>
    </source>
</evidence>
<evidence type="ECO:0000256" key="6">
    <source>
        <dbReference type="ARBA" id="ARBA00023170"/>
    </source>
</evidence>
<dbReference type="PANTHER" id="PTHR42643">
    <property type="entry name" value="IONOTROPIC RECEPTOR 20A-RELATED"/>
    <property type="match status" value="1"/>
</dbReference>
<dbReference type="RefSeq" id="XP_064071907.1">
    <property type="nucleotide sequence ID" value="XM_064215837.1"/>
</dbReference>
<protein>
    <submittedName>
        <fullName evidence="10">Ionotropic receptor 75a-like</fullName>
    </submittedName>
</protein>
<comment type="subcellular location">
    <subcellularLocation>
        <location evidence="1">Cell membrane</location>
        <topology evidence="1">Multi-pass membrane protein</topology>
    </subcellularLocation>
</comment>
<keyword evidence="9" id="KW-1185">Reference proteome</keyword>
<keyword evidence="6" id="KW-0675">Receptor</keyword>
<evidence type="ECO:0000256" key="4">
    <source>
        <dbReference type="ARBA" id="ARBA00022989"/>
    </source>
</evidence>
<dbReference type="SUPFAM" id="SSF53850">
    <property type="entry name" value="Periplasmic binding protein-like II"/>
    <property type="match status" value="1"/>
</dbReference>
<dbReference type="GeneID" id="113394888"/>
<accession>A0ABM4AKS6</accession>
<keyword evidence="5 8" id="KW-0472">Membrane</keyword>
<keyword evidence="3 8" id="KW-0812">Transmembrane</keyword>
<evidence type="ECO:0000256" key="8">
    <source>
        <dbReference type="SAM" id="Phobius"/>
    </source>
</evidence>
<feature type="transmembrane region" description="Helical" evidence="8">
    <location>
        <begin position="307"/>
        <end position="328"/>
    </location>
</feature>
<evidence type="ECO:0000256" key="7">
    <source>
        <dbReference type="ARBA" id="ARBA00023180"/>
    </source>
</evidence>
<evidence type="ECO:0000256" key="3">
    <source>
        <dbReference type="ARBA" id="ARBA00022692"/>
    </source>
</evidence>
<evidence type="ECO:0000256" key="2">
    <source>
        <dbReference type="ARBA" id="ARBA00022475"/>
    </source>
</evidence>
<reference evidence="10" key="1">
    <citation type="submission" date="2025-08" db="UniProtKB">
        <authorList>
            <consortium name="RefSeq"/>
        </authorList>
    </citation>
    <scope>IDENTIFICATION</scope>
    <source>
        <tissue evidence="10">Whole body</tissue>
    </source>
</reference>
<dbReference type="InterPro" id="IPR052192">
    <property type="entry name" value="Insect_Ionotropic_Sensory_Rcpt"/>
</dbReference>
<keyword evidence="7" id="KW-0325">Glycoprotein</keyword>
<dbReference type="Gene3D" id="1.10.287.70">
    <property type="match status" value="1"/>
</dbReference>
<keyword evidence="4 8" id="KW-1133">Transmembrane helix</keyword>
<organism evidence="9 10">
    <name type="scientific">Vanessa tameamea</name>
    <name type="common">Kamehameha butterfly</name>
    <dbReference type="NCBI Taxonomy" id="334116"/>
    <lineage>
        <taxon>Eukaryota</taxon>
        <taxon>Metazoa</taxon>
        <taxon>Ecdysozoa</taxon>
        <taxon>Arthropoda</taxon>
        <taxon>Hexapoda</taxon>
        <taxon>Insecta</taxon>
        <taxon>Pterygota</taxon>
        <taxon>Neoptera</taxon>
        <taxon>Endopterygota</taxon>
        <taxon>Lepidoptera</taxon>
        <taxon>Glossata</taxon>
        <taxon>Ditrysia</taxon>
        <taxon>Papilionoidea</taxon>
        <taxon>Nymphalidae</taxon>
        <taxon>Nymphalinae</taxon>
        <taxon>Vanessa</taxon>
    </lineage>
</organism>
<evidence type="ECO:0000313" key="9">
    <source>
        <dbReference type="Proteomes" id="UP001652626"/>
    </source>
</evidence>
<evidence type="ECO:0000313" key="10">
    <source>
        <dbReference type="RefSeq" id="XP_064071907.1"/>
    </source>
</evidence>
<keyword evidence="2" id="KW-1003">Cell membrane</keyword>
<dbReference type="PANTHER" id="PTHR42643:SF32">
    <property type="entry name" value="IONOTROPIC RECEPTOR 31A, ISOFORM C-RELATED"/>
    <property type="match status" value="1"/>
</dbReference>
<gene>
    <name evidence="10" type="primary">LOC113394888</name>
</gene>
<feature type="transmembrane region" description="Helical" evidence="8">
    <location>
        <begin position="364"/>
        <end position="383"/>
    </location>
</feature>
<name>A0ABM4AKS6_VANTA</name>
<evidence type="ECO:0000256" key="5">
    <source>
        <dbReference type="ARBA" id="ARBA00023136"/>
    </source>
</evidence>
<sequence length="597" mass="68961">MVLEPELEDVHIQVISFIWNQKFAKRISNHNIAVSTVHISNRHKFDLNRIKICLKQTLLPIGVLINPQCPAFEDVMYYASQNLLFDRNHKWLINEENKVLRNDLTLVFNEKYVHFEDYNTTKVADNVDDVKIPIIDVLNNLNLSVDADITASITKGLTLTKTFKYYRRWNFQKMALKMIISMTPVPRVFHPEMLIGRIPDPGVAIISQTGAQLLHEIAGIHNFGYTYTVVDRWVGDYNRNHLYTATNGLYFREHDITPVLRFLPAHFSRYDVVFPTVTFIETRYYYRIPSYGIGKFENQFLRPLSTATWWCVVAVGALCGIVLMLSTIVEKRPITVNFALFSVLALICQQFFEEFEDIKRISSARKLTILVTGLSCLLIYNYYTSSVVSWLLNGPPPSINSLWELLDSPLQPVFQDTGYSYSWLQLPDYYYNKKNAKAEEVLKKRILNMKKKGNSIIIPVNEGIDLVRKGGYVYHTDVNSANSRISQTFTQRELCDLDSLNSMEKTLLYPCVQKRSPYREFFIWSLSRLMERGIIRCIQQRTWSHGVKCEGSSPRALALGGAAPAFILLAAGYILGTVIMLFERLKWKHDKSRLKHF</sequence>
<feature type="transmembrane region" description="Helical" evidence="8">
    <location>
        <begin position="557"/>
        <end position="582"/>
    </location>
</feature>